<feature type="non-terminal residue" evidence="9">
    <location>
        <position position="62"/>
    </location>
</feature>
<evidence type="ECO:0000256" key="3">
    <source>
        <dbReference type="ARBA" id="ARBA00022833"/>
    </source>
</evidence>
<gene>
    <name evidence="9" type="ORF">CONLIGDRAFT_545042</name>
</gene>
<dbReference type="SMART" id="SM00412">
    <property type="entry name" value="Cu_FIST"/>
    <property type="match status" value="1"/>
</dbReference>
<reference evidence="9 10" key="1">
    <citation type="submission" date="2016-10" db="EMBL/GenBank/DDBJ databases">
        <title>Draft genome sequence of Coniochaeta ligniaria NRRL30616, a lignocellulolytic fungus for bioabatement of inhibitors in plant biomass hydrolysates.</title>
        <authorList>
            <consortium name="DOE Joint Genome Institute"/>
            <person name="Jimenez D.J."/>
            <person name="Hector R.E."/>
            <person name="Riley R."/>
            <person name="Sun H."/>
            <person name="Grigoriev I.V."/>
            <person name="Van Elsas J.D."/>
            <person name="Nichols N.N."/>
        </authorList>
    </citation>
    <scope>NUCLEOTIDE SEQUENCE [LARGE SCALE GENOMIC DNA]</scope>
    <source>
        <strain evidence="9 10">NRRL 30616</strain>
    </source>
</reference>
<dbReference type="PANTHER" id="PTHR28088:SF5">
    <property type="entry name" value="TRANSCRIPTIONAL ACTIVATOR HAA1-RELATED"/>
    <property type="match status" value="1"/>
</dbReference>
<dbReference type="GO" id="GO:0000978">
    <property type="term" value="F:RNA polymerase II cis-regulatory region sequence-specific DNA binding"/>
    <property type="evidence" value="ECO:0007669"/>
    <property type="project" value="TreeGrafter"/>
</dbReference>
<evidence type="ECO:0000256" key="5">
    <source>
        <dbReference type="ARBA" id="ARBA00023015"/>
    </source>
</evidence>
<proteinExistence type="predicted"/>
<dbReference type="Proteomes" id="UP000182658">
    <property type="component" value="Unassembled WGS sequence"/>
</dbReference>
<dbReference type="InterPro" id="IPR051763">
    <property type="entry name" value="Copper_Homeo_Regul"/>
</dbReference>
<dbReference type="InterPro" id="IPR001083">
    <property type="entry name" value="Cu_fist_DNA-bd_dom"/>
</dbReference>
<keyword evidence="5" id="KW-0805">Transcription regulation</keyword>
<organism evidence="9 10">
    <name type="scientific">Coniochaeta ligniaria NRRL 30616</name>
    <dbReference type="NCBI Taxonomy" id="1408157"/>
    <lineage>
        <taxon>Eukaryota</taxon>
        <taxon>Fungi</taxon>
        <taxon>Dikarya</taxon>
        <taxon>Ascomycota</taxon>
        <taxon>Pezizomycotina</taxon>
        <taxon>Sordariomycetes</taxon>
        <taxon>Sordariomycetidae</taxon>
        <taxon>Coniochaetales</taxon>
        <taxon>Coniochaetaceae</taxon>
        <taxon>Coniochaeta</taxon>
    </lineage>
</organism>
<dbReference type="InParanoid" id="A0A1J7JBM9"/>
<dbReference type="PRINTS" id="PR00617">
    <property type="entry name" value="COPPERFIST"/>
</dbReference>
<keyword evidence="3" id="KW-0862">Zinc</keyword>
<dbReference type="PROSITE" id="PS50073">
    <property type="entry name" value="COPPER_FIST_2"/>
    <property type="match status" value="1"/>
</dbReference>
<evidence type="ECO:0000256" key="1">
    <source>
        <dbReference type="ARBA" id="ARBA00004123"/>
    </source>
</evidence>
<evidence type="ECO:0000256" key="4">
    <source>
        <dbReference type="ARBA" id="ARBA00023008"/>
    </source>
</evidence>
<dbReference type="GO" id="GO:0045944">
    <property type="term" value="P:positive regulation of transcription by RNA polymerase II"/>
    <property type="evidence" value="ECO:0007669"/>
    <property type="project" value="TreeGrafter"/>
</dbReference>
<dbReference type="OrthoDB" id="5600085at2759"/>
<evidence type="ECO:0000256" key="6">
    <source>
        <dbReference type="ARBA" id="ARBA00023163"/>
    </source>
</evidence>
<keyword evidence="2" id="KW-0479">Metal-binding</keyword>
<dbReference type="GO" id="GO:0000981">
    <property type="term" value="F:DNA-binding transcription factor activity, RNA polymerase II-specific"/>
    <property type="evidence" value="ECO:0007669"/>
    <property type="project" value="TreeGrafter"/>
</dbReference>
<feature type="domain" description="Copper-fist" evidence="8">
    <location>
        <begin position="2"/>
        <end position="41"/>
    </location>
</feature>
<protein>
    <submittedName>
        <fullName evidence="9">Copper-fist-domain-containing protein</fullName>
    </submittedName>
</protein>
<evidence type="ECO:0000256" key="7">
    <source>
        <dbReference type="ARBA" id="ARBA00023242"/>
    </source>
</evidence>
<sequence>MTVLVSGNKYACESCVRGHRVSKCQHVNRPLQQINNRGRPISQCEHCRSSRQSRSAHNRCDC</sequence>
<keyword evidence="10" id="KW-1185">Reference proteome</keyword>
<evidence type="ECO:0000313" key="9">
    <source>
        <dbReference type="EMBL" id="OIW24978.1"/>
    </source>
</evidence>
<dbReference type="EMBL" id="KV875102">
    <property type="protein sequence ID" value="OIW24978.1"/>
    <property type="molecule type" value="Genomic_DNA"/>
</dbReference>
<dbReference type="SMART" id="SM01090">
    <property type="entry name" value="Copper-fist"/>
    <property type="match status" value="1"/>
</dbReference>
<dbReference type="FunFam" id="3.90.430.10:FF:000001">
    <property type="entry name" value="Copper fist DNA-binding protein"/>
    <property type="match status" value="1"/>
</dbReference>
<dbReference type="Gene3D" id="3.90.430.10">
    <property type="entry name" value="Copper fist DNA-binding domain"/>
    <property type="match status" value="1"/>
</dbReference>
<dbReference type="GO" id="GO:0006879">
    <property type="term" value="P:intracellular iron ion homeostasis"/>
    <property type="evidence" value="ECO:0007669"/>
    <property type="project" value="TreeGrafter"/>
</dbReference>
<keyword evidence="7" id="KW-0539">Nucleus</keyword>
<dbReference type="InterPro" id="IPR036395">
    <property type="entry name" value="Cu_fist_DNA-bd_dom_sf"/>
</dbReference>
<evidence type="ECO:0000313" key="10">
    <source>
        <dbReference type="Proteomes" id="UP000182658"/>
    </source>
</evidence>
<dbReference type="AlphaFoldDB" id="A0A1J7JBM9"/>
<dbReference type="GO" id="GO:0006878">
    <property type="term" value="P:intracellular copper ion homeostasis"/>
    <property type="evidence" value="ECO:0007669"/>
    <property type="project" value="TreeGrafter"/>
</dbReference>
<evidence type="ECO:0000256" key="2">
    <source>
        <dbReference type="ARBA" id="ARBA00022723"/>
    </source>
</evidence>
<dbReference type="Pfam" id="PF00649">
    <property type="entry name" value="Copper-fist"/>
    <property type="match status" value="1"/>
</dbReference>
<keyword evidence="4" id="KW-0186">Copper</keyword>
<name>A0A1J7JBM9_9PEZI</name>
<accession>A0A1J7JBM9</accession>
<comment type="subcellular location">
    <subcellularLocation>
        <location evidence="1">Nucleus</location>
    </subcellularLocation>
</comment>
<dbReference type="SUPFAM" id="SSF57879">
    <property type="entry name" value="Zinc domain conserved in yeast copper-regulated transcription factors"/>
    <property type="match status" value="1"/>
</dbReference>
<dbReference type="PANTHER" id="PTHR28088">
    <property type="entry name" value="TRANSCRIPTIONAL ACTIVATOR HAA1-RELATED"/>
    <property type="match status" value="1"/>
</dbReference>
<dbReference type="GO" id="GO:0005507">
    <property type="term" value="F:copper ion binding"/>
    <property type="evidence" value="ECO:0007669"/>
    <property type="project" value="InterPro"/>
</dbReference>
<evidence type="ECO:0000259" key="8">
    <source>
        <dbReference type="PROSITE" id="PS50073"/>
    </source>
</evidence>
<dbReference type="GO" id="GO:0005634">
    <property type="term" value="C:nucleus"/>
    <property type="evidence" value="ECO:0007669"/>
    <property type="project" value="UniProtKB-SubCell"/>
</dbReference>
<keyword evidence="6" id="KW-0804">Transcription</keyword>
<dbReference type="STRING" id="1408157.A0A1J7JBM9"/>